<dbReference type="SUPFAM" id="SSF54373">
    <property type="entry name" value="FAD-linked reductases, C-terminal domain"/>
    <property type="match status" value="1"/>
</dbReference>
<dbReference type="KEGG" id="ttr:Tter_1288"/>
<dbReference type="InterPro" id="IPR036188">
    <property type="entry name" value="FAD/NAD-bd_sf"/>
</dbReference>
<dbReference type="Gene3D" id="3.50.50.60">
    <property type="entry name" value="FAD/NAD(P)-binding domain"/>
    <property type="match status" value="1"/>
</dbReference>
<evidence type="ECO:0000313" key="6">
    <source>
        <dbReference type="EMBL" id="ACZ42196.1"/>
    </source>
</evidence>
<dbReference type="PANTHER" id="PTHR10961:SF7">
    <property type="entry name" value="FAD DEPENDENT OXIDOREDUCTASE DOMAIN-CONTAINING PROTEIN"/>
    <property type="match status" value="1"/>
</dbReference>
<dbReference type="InterPro" id="IPR045170">
    <property type="entry name" value="MTOX"/>
</dbReference>
<accession>D1CBN1</accession>
<evidence type="ECO:0000259" key="5">
    <source>
        <dbReference type="Pfam" id="PF01266"/>
    </source>
</evidence>
<keyword evidence="2" id="KW-0285">Flavoprotein</keyword>
<dbReference type="AlphaFoldDB" id="D1CBN1"/>
<sequence>MGSSNNASYDVAVVGLGAMGSATAYMLASRGYRVIAFDTYSPPHSLGSSHGESRIIREAYFESPQYVPLVRRSYELWRLLEEDANTRLLTITGGLYVGPRDGELISGVLSSSQQWNIPCELLTSDELRHRYPEIHVPENLEAILEPGVGVLQPEACISSFLQGAAARGVHLHMREKVLSWRTEGSGFRVFTSLSPSGYLAERVILTVGPWAPEILADIGVPLQVLRVFVAYFRRGDERDGIDGHNLPVHLWQLPEGTYYGMPYNKRVGMKFGRHDDGTPCTPDTIARGVTPDEIERLKSIVAKLIPSISHPVDASTCMYTMTPDQHFVVDHHPFQSGVVLACGFSGHGFKFAPVIGEILADLAIEGRTSHPIDFLSLKRFTPSGATQHA</sequence>
<dbReference type="OrthoDB" id="9806257at2"/>
<gene>
    <name evidence="6" type="ordered locus">Tter_1288</name>
</gene>
<dbReference type="STRING" id="525904.Tter_1288"/>
<evidence type="ECO:0000256" key="2">
    <source>
        <dbReference type="ARBA" id="ARBA00022630"/>
    </source>
</evidence>
<reference evidence="7" key="1">
    <citation type="journal article" date="2010" name="Stand. Genomic Sci.">
        <title>Complete genome sequence of 'Thermobaculum terrenum' type strain (YNP1).</title>
        <authorList>
            <person name="Kiss H."/>
            <person name="Cleland D."/>
            <person name="Lapidus A."/>
            <person name="Lucas S."/>
            <person name="Glavina Del Rio T."/>
            <person name="Nolan M."/>
            <person name="Tice H."/>
            <person name="Han C."/>
            <person name="Goodwin L."/>
            <person name="Pitluck S."/>
            <person name="Liolios K."/>
            <person name="Ivanova N."/>
            <person name="Mavromatis K."/>
            <person name="Ovchinnikova G."/>
            <person name="Pati A."/>
            <person name="Chen A."/>
            <person name="Palaniappan K."/>
            <person name="Land M."/>
            <person name="Hauser L."/>
            <person name="Chang Y."/>
            <person name="Jeffries C."/>
            <person name="Lu M."/>
            <person name="Brettin T."/>
            <person name="Detter J."/>
            <person name="Goker M."/>
            <person name="Tindall B."/>
            <person name="Beck B."/>
            <person name="McDermott T."/>
            <person name="Woyke T."/>
            <person name="Bristow J."/>
            <person name="Eisen J."/>
            <person name="Markowitz V."/>
            <person name="Hugenholtz P."/>
            <person name="Kyrpides N."/>
            <person name="Klenk H."/>
            <person name="Cheng J."/>
        </authorList>
    </citation>
    <scope>NUCLEOTIDE SEQUENCE [LARGE SCALE GENOMIC DNA]</scope>
    <source>
        <strain evidence="7">ATCC BAA-798 / YNP1</strain>
    </source>
</reference>
<dbReference type="SUPFAM" id="SSF51905">
    <property type="entry name" value="FAD/NAD(P)-binding domain"/>
    <property type="match status" value="1"/>
</dbReference>
<dbReference type="Pfam" id="PF01266">
    <property type="entry name" value="DAO"/>
    <property type="match status" value="1"/>
</dbReference>
<keyword evidence="3" id="KW-0274">FAD</keyword>
<keyword evidence="7" id="KW-1185">Reference proteome</keyword>
<evidence type="ECO:0000256" key="3">
    <source>
        <dbReference type="ARBA" id="ARBA00022827"/>
    </source>
</evidence>
<protein>
    <submittedName>
        <fullName evidence="6">Sarcosine oxidase</fullName>
        <ecNumber evidence="6">1.5.3.1</ecNumber>
    </submittedName>
</protein>
<feature type="domain" description="FAD dependent oxidoreductase" evidence="5">
    <location>
        <begin position="10"/>
        <end position="362"/>
    </location>
</feature>
<proteinExistence type="predicted"/>
<dbReference type="RefSeq" id="WP_012875231.1">
    <property type="nucleotide sequence ID" value="NC_013525.1"/>
</dbReference>
<dbReference type="NCBIfam" id="NF008425">
    <property type="entry name" value="PRK11259.1"/>
    <property type="match status" value="1"/>
</dbReference>
<name>D1CBN1_THET1</name>
<dbReference type="EMBL" id="CP001825">
    <property type="protein sequence ID" value="ACZ42196.1"/>
    <property type="molecule type" value="Genomic_DNA"/>
</dbReference>
<dbReference type="PANTHER" id="PTHR10961">
    <property type="entry name" value="PEROXISOMAL SARCOSINE OXIDASE"/>
    <property type="match status" value="1"/>
</dbReference>
<organism evidence="6 7">
    <name type="scientific">Thermobaculum terrenum (strain ATCC BAA-798 / CCMEE 7001 / YNP1)</name>
    <dbReference type="NCBI Taxonomy" id="525904"/>
    <lineage>
        <taxon>Bacteria</taxon>
        <taxon>Bacillati</taxon>
        <taxon>Chloroflexota</taxon>
        <taxon>Chloroflexia</taxon>
        <taxon>Candidatus Thermobaculales</taxon>
        <taxon>Candidatus Thermobaculaceae</taxon>
        <taxon>Thermobaculum</taxon>
    </lineage>
</organism>
<dbReference type="eggNOG" id="COG0665">
    <property type="taxonomic scope" value="Bacteria"/>
</dbReference>
<dbReference type="Gene3D" id="3.30.9.10">
    <property type="entry name" value="D-Amino Acid Oxidase, subunit A, domain 2"/>
    <property type="match status" value="1"/>
</dbReference>
<evidence type="ECO:0000256" key="1">
    <source>
        <dbReference type="ARBA" id="ARBA00001974"/>
    </source>
</evidence>
<dbReference type="InterPro" id="IPR006076">
    <property type="entry name" value="FAD-dep_OxRdtase"/>
</dbReference>
<dbReference type="HOGENOM" id="CLU_007884_2_1_0"/>
<comment type="cofactor">
    <cofactor evidence="1">
        <name>FAD</name>
        <dbReference type="ChEBI" id="CHEBI:57692"/>
    </cofactor>
</comment>
<evidence type="ECO:0000313" key="7">
    <source>
        <dbReference type="Proteomes" id="UP000000323"/>
    </source>
</evidence>
<dbReference type="GO" id="GO:0050660">
    <property type="term" value="F:flavin adenine dinucleotide binding"/>
    <property type="evidence" value="ECO:0007669"/>
    <property type="project" value="InterPro"/>
</dbReference>
<evidence type="ECO:0000256" key="4">
    <source>
        <dbReference type="ARBA" id="ARBA00023002"/>
    </source>
</evidence>
<dbReference type="EC" id="1.5.3.1" evidence="6"/>
<dbReference type="Proteomes" id="UP000000323">
    <property type="component" value="Chromosome 1"/>
</dbReference>
<keyword evidence="4 6" id="KW-0560">Oxidoreductase</keyword>
<dbReference type="GO" id="GO:0008115">
    <property type="term" value="F:sarcosine oxidase activity"/>
    <property type="evidence" value="ECO:0007669"/>
    <property type="project" value="UniProtKB-EC"/>
</dbReference>